<dbReference type="Proteomes" id="UP000545037">
    <property type="component" value="Unassembled WGS sequence"/>
</dbReference>
<comment type="caution">
    <text evidence="3">The sequence shown here is derived from an EMBL/GenBank/DDBJ whole genome shotgun (WGS) entry which is preliminary data.</text>
</comment>
<evidence type="ECO:0000313" key="4">
    <source>
        <dbReference type="Proteomes" id="UP000545037"/>
    </source>
</evidence>
<evidence type="ECO:0000313" key="3">
    <source>
        <dbReference type="EMBL" id="MBB5747241.1"/>
    </source>
</evidence>
<keyword evidence="1" id="KW-0812">Transmembrane</keyword>
<sequence length="183" mass="20274">MRLFGRKDPLRRLMDDQRGVSAVEFALIAPIMIFFYFGLAEFCQGYMAQKRMGHAAAMVGDLVSQSTTDVTSEQVDDMFAIGNLILKPFAADSLDLRITSVTRNVNDTITVDWSKGRGMSPLAEGATVTIPPDLIEDGESLVISEAIYEYDSPVDYLVPAGITFNQKHYLRPRAVQKVNCPDC</sequence>
<keyword evidence="1" id="KW-0472">Membrane</keyword>
<accession>A0A7W9CKH9</accession>
<protein>
    <submittedName>
        <fullName evidence="3">Flp pilus assembly protein TadG</fullName>
    </submittedName>
</protein>
<keyword evidence="4" id="KW-1185">Reference proteome</keyword>
<evidence type="ECO:0000256" key="1">
    <source>
        <dbReference type="SAM" id="Phobius"/>
    </source>
</evidence>
<feature type="domain" description="TadE-like" evidence="2">
    <location>
        <begin position="19"/>
        <end position="58"/>
    </location>
</feature>
<evidence type="ECO:0000259" key="2">
    <source>
        <dbReference type="Pfam" id="PF07811"/>
    </source>
</evidence>
<reference evidence="3 4" key="1">
    <citation type="submission" date="2020-08" db="EMBL/GenBank/DDBJ databases">
        <title>Genomic Encyclopedia of Type Strains, Phase IV (KMG-IV): sequencing the most valuable type-strain genomes for metagenomic binning, comparative biology and taxonomic classification.</title>
        <authorList>
            <person name="Goeker M."/>
        </authorList>
    </citation>
    <scope>NUCLEOTIDE SEQUENCE [LARGE SCALE GENOMIC DNA]</scope>
    <source>
        <strain evidence="3 4">DSM 4737</strain>
    </source>
</reference>
<gene>
    <name evidence="3" type="ORF">GGR13_002862</name>
</gene>
<organism evidence="3 4">
    <name type="scientific">Brevundimonas variabilis</name>
    <dbReference type="NCBI Taxonomy" id="74312"/>
    <lineage>
        <taxon>Bacteria</taxon>
        <taxon>Pseudomonadati</taxon>
        <taxon>Pseudomonadota</taxon>
        <taxon>Alphaproteobacteria</taxon>
        <taxon>Caulobacterales</taxon>
        <taxon>Caulobacteraceae</taxon>
        <taxon>Brevundimonas</taxon>
    </lineage>
</organism>
<keyword evidence="1" id="KW-1133">Transmembrane helix</keyword>
<name>A0A7W9CKH9_9CAUL</name>
<dbReference type="InterPro" id="IPR012495">
    <property type="entry name" value="TadE-like_dom"/>
</dbReference>
<proteinExistence type="predicted"/>
<dbReference type="AlphaFoldDB" id="A0A7W9CKH9"/>
<feature type="transmembrane region" description="Helical" evidence="1">
    <location>
        <begin position="20"/>
        <end position="39"/>
    </location>
</feature>
<dbReference type="EMBL" id="JACHOR010000005">
    <property type="protein sequence ID" value="MBB5747241.1"/>
    <property type="molecule type" value="Genomic_DNA"/>
</dbReference>
<dbReference type="Pfam" id="PF07811">
    <property type="entry name" value="TadE"/>
    <property type="match status" value="1"/>
</dbReference>
<dbReference type="RefSeq" id="WP_183214237.1">
    <property type="nucleotide sequence ID" value="NZ_JACHOR010000005.1"/>
</dbReference>